<feature type="non-terminal residue" evidence="3">
    <location>
        <position position="1"/>
    </location>
</feature>
<dbReference type="Gene3D" id="3.40.1390.10">
    <property type="entry name" value="MurE/MurF, N-terminal domain"/>
    <property type="match status" value="1"/>
</dbReference>
<dbReference type="InterPro" id="IPR013221">
    <property type="entry name" value="Mur_ligase_cen"/>
</dbReference>
<dbReference type="EMBL" id="UINC01072934">
    <property type="protein sequence ID" value="SVC08933.1"/>
    <property type="molecule type" value="Genomic_DNA"/>
</dbReference>
<feature type="domain" description="Mur ligase central" evidence="2">
    <location>
        <begin position="113"/>
        <end position="313"/>
    </location>
</feature>
<evidence type="ECO:0000259" key="1">
    <source>
        <dbReference type="Pfam" id="PF01225"/>
    </source>
</evidence>
<dbReference type="GO" id="GO:0051301">
    <property type="term" value="P:cell division"/>
    <property type="evidence" value="ECO:0007669"/>
    <property type="project" value="InterPro"/>
</dbReference>
<dbReference type="Gene3D" id="3.40.1190.10">
    <property type="entry name" value="Mur-like, catalytic domain"/>
    <property type="match status" value="1"/>
</dbReference>
<dbReference type="GO" id="GO:0008360">
    <property type="term" value="P:regulation of cell shape"/>
    <property type="evidence" value="ECO:0007669"/>
    <property type="project" value="InterPro"/>
</dbReference>
<accession>A0A382JCV3</accession>
<feature type="non-terminal residue" evidence="3">
    <location>
        <position position="348"/>
    </location>
</feature>
<name>A0A382JCV3_9ZZZZ</name>
<dbReference type="GO" id="GO:0016881">
    <property type="term" value="F:acid-amino acid ligase activity"/>
    <property type="evidence" value="ECO:0007669"/>
    <property type="project" value="InterPro"/>
</dbReference>
<dbReference type="PANTHER" id="PTHR23135:SF4">
    <property type="entry name" value="UDP-N-ACETYLMURAMOYL-L-ALANYL-D-GLUTAMATE--2,6-DIAMINOPIMELATE LIGASE MURE HOMOLOG, CHLOROPLASTIC"/>
    <property type="match status" value="1"/>
</dbReference>
<proteinExistence type="predicted"/>
<feature type="domain" description="Mur ligase N-terminal catalytic" evidence="1">
    <location>
        <begin position="28"/>
        <end position="101"/>
    </location>
</feature>
<dbReference type="Pfam" id="PF01225">
    <property type="entry name" value="Mur_ligase"/>
    <property type="match status" value="1"/>
</dbReference>
<evidence type="ECO:0000313" key="3">
    <source>
        <dbReference type="EMBL" id="SVC08933.1"/>
    </source>
</evidence>
<dbReference type="AlphaFoldDB" id="A0A382JCV3"/>
<sequence>RWIKMNQSLNKIARSLVPPNEELPEINVSGIQLNSSQVTDGDLFIAVPGTKVDGHDFIHDAIAAGAKAVISNGRDIGKLSVPQIKVANPRRATSIVAAEFYGHPSKDLTVIGITGTNGKTTTSSLLTAILQAAGKNSAQLGTLGLIAEGFPKDNTLTSPDAITLQKLFSELRDADFSHIIMEVSSHALDQYRVADVDFDIAVFTNLTPEHLDYHETQESYFQAKARLFRMLPIESTAIVNESDPNGIRIGKESKSPMITFSRGNGNSLHFIELELTISGIKGLIQAGQLEYEINSKLAGEFNAENILAAVSVAHALGIGKKFIEVGINQCSSVPGRMEFFPLESGATV</sequence>
<dbReference type="SUPFAM" id="SSF63418">
    <property type="entry name" value="MurE/MurF N-terminal domain"/>
    <property type="match status" value="1"/>
</dbReference>
<dbReference type="InterPro" id="IPR005761">
    <property type="entry name" value="UDP-N-AcMur-Glu-dNH2Pim_ligase"/>
</dbReference>
<dbReference type="Pfam" id="PF08245">
    <property type="entry name" value="Mur_ligase_M"/>
    <property type="match status" value="1"/>
</dbReference>
<dbReference type="InterPro" id="IPR000713">
    <property type="entry name" value="Mur_ligase_N"/>
</dbReference>
<organism evidence="3">
    <name type="scientific">marine metagenome</name>
    <dbReference type="NCBI Taxonomy" id="408172"/>
    <lineage>
        <taxon>unclassified sequences</taxon>
        <taxon>metagenomes</taxon>
        <taxon>ecological metagenomes</taxon>
    </lineage>
</organism>
<dbReference type="PANTHER" id="PTHR23135">
    <property type="entry name" value="MUR LIGASE FAMILY MEMBER"/>
    <property type="match status" value="1"/>
</dbReference>
<gene>
    <name evidence="3" type="ORF">METZ01_LOCUS261787</name>
</gene>
<evidence type="ECO:0000259" key="2">
    <source>
        <dbReference type="Pfam" id="PF08245"/>
    </source>
</evidence>
<evidence type="ECO:0008006" key="4">
    <source>
        <dbReference type="Google" id="ProtNLM"/>
    </source>
</evidence>
<dbReference type="SUPFAM" id="SSF53623">
    <property type="entry name" value="MurD-like peptide ligases, catalytic domain"/>
    <property type="match status" value="1"/>
</dbReference>
<dbReference type="GO" id="GO:0005737">
    <property type="term" value="C:cytoplasm"/>
    <property type="evidence" value="ECO:0007669"/>
    <property type="project" value="InterPro"/>
</dbReference>
<dbReference type="InterPro" id="IPR036565">
    <property type="entry name" value="Mur-like_cat_sf"/>
</dbReference>
<dbReference type="GO" id="GO:0005524">
    <property type="term" value="F:ATP binding"/>
    <property type="evidence" value="ECO:0007669"/>
    <property type="project" value="InterPro"/>
</dbReference>
<protein>
    <recommendedName>
        <fullName evidence="4">Mur ligase central domain-containing protein</fullName>
    </recommendedName>
</protein>
<dbReference type="NCBIfam" id="TIGR01085">
    <property type="entry name" value="murE"/>
    <property type="match status" value="1"/>
</dbReference>
<dbReference type="InterPro" id="IPR035911">
    <property type="entry name" value="MurE/MurF_N"/>
</dbReference>
<reference evidence="3" key="1">
    <citation type="submission" date="2018-05" db="EMBL/GenBank/DDBJ databases">
        <authorList>
            <person name="Lanie J.A."/>
            <person name="Ng W.-L."/>
            <person name="Kazmierczak K.M."/>
            <person name="Andrzejewski T.M."/>
            <person name="Davidsen T.M."/>
            <person name="Wayne K.J."/>
            <person name="Tettelin H."/>
            <person name="Glass J.I."/>
            <person name="Rusch D."/>
            <person name="Podicherti R."/>
            <person name="Tsui H.-C.T."/>
            <person name="Winkler M.E."/>
        </authorList>
    </citation>
    <scope>NUCLEOTIDE SEQUENCE</scope>
</reference>